<dbReference type="GO" id="GO:0030424">
    <property type="term" value="C:axon"/>
    <property type="evidence" value="ECO:0007669"/>
    <property type="project" value="TreeGrafter"/>
</dbReference>
<dbReference type="Proteomes" id="UP000549394">
    <property type="component" value="Unassembled WGS sequence"/>
</dbReference>
<dbReference type="InterPro" id="IPR011680">
    <property type="entry name" value="FEZ"/>
</dbReference>
<keyword evidence="3" id="KW-0175">Coiled coil</keyword>
<protein>
    <submittedName>
        <fullName evidence="4">DgyrCDS7917</fullName>
    </submittedName>
</protein>
<evidence type="ECO:0000313" key="4">
    <source>
        <dbReference type="EMBL" id="CAD5119288.1"/>
    </source>
</evidence>
<dbReference type="Pfam" id="PF07763">
    <property type="entry name" value="FEZ"/>
    <property type="match status" value="1"/>
</dbReference>
<dbReference type="PANTHER" id="PTHR12394">
    <property type="entry name" value="ZYGIN"/>
    <property type="match status" value="1"/>
</dbReference>
<evidence type="ECO:0000256" key="2">
    <source>
        <dbReference type="ARBA" id="ARBA00022553"/>
    </source>
</evidence>
<accession>A0A7I8VU90</accession>
<dbReference type="PANTHER" id="PTHR12394:SF12">
    <property type="entry name" value="LD08195P"/>
    <property type="match status" value="1"/>
</dbReference>
<dbReference type="AlphaFoldDB" id="A0A7I8VU90"/>
<organism evidence="4 5">
    <name type="scientific">Dimorphilus gyrociliatus</name>
    <dbReference type="NCBI Taxonomy" id="2664684"/>
    <lineage>
        <taxon>Eukaryota</taxon>
        <taxon>Metazoa</taxon>
        <taxon>Spiralia</taxon>
        <taxon>Lophotrochozoa</taxon>
        <taxon>Annelida</taxon>
        <taxon>Polychaeta</taxon>
        <taxon>Polychaeta incertae sedis</taxon>
        <taxon>Dinophilidae</taxon>
        <taxon>Dimorphilus</taxon>
    </lineage>
</organism>
<name>A0A7I8VU90_9ANNE</name>
<reference evidence="4 5" key="1">
    <citation type="submission" date="2020-08" db="EMBL/GenBank/DDBJ databases">
        <authorList>
            <person name="Hejnol A."/>
        </authorList>
    </citation>
    <scope>NUCLEOTIDE SEQUENCE [LARGE SCALE GENOMIC DNA]</scope>
</reference>
<comment type="similarity">
    <text evidence="1">Belongs to the zygin family.</text>
</comment>
<sequence length="365" mass="41479">MAELKFEAPLANFEGEEWNDFNEFQAAEKTGPPSVKSDTSDDRNSLMDNFNETISTSLEDLVNTFDEKLTKCFKNHQVKPETNSHQTIKTQEEIINDCQMWWTITGNYGNVLPIDWSKSYARQLHTEALHLEEKKDEEELNLDLSDDEELQAAFDMHSLIVSSLHHEPLFSADDVINEIEGIMKEADDFEEETAMNNRSSTSIELLQLKYKSDITPSNIEGKDTSALKSLSTVALNELYEELEGTVKELSETLIQQLALRDELEYEKELKNQFISLLLSLQKKRRELPISSSGIKVPGSKKVISPDGFGKYLTMSIPYNAERVGPPTNEELQIFIKIMKAMNEDSPVVPTLLTDYILKVVCPTNN</sequence>
<comment type="caution">
    <text evidence="4">The sequence shown here is derived from an EMBL/GenBank/DDBJ whole genome shotgun (WGS) entry which is preliminary data.</text>
</comment>
<dbReference type="OrthoDB" id="7959977at2759"/>
<dbReference type="GO" id="GO:0005737">
    <property type="term" value="C:cytoplasm"/>
    <property type="evidence" value="ECO:0007669"/>
    <property type="project" value="TreeGrafter"/>
</dbReference>
<evidence type="ECO:0000256" key="1">
    <source>
        <dbReference type="ARBA" id="ARBA00006788"/>
    </source>
</evidence>
<evidence type="ECO:0000313" key="5">
    <source>
        <dbReference type="Proteomes" id="UP000549394"/>
    </source>
</evidence>
<keyword evidence="2" id="KW-0597">Phosphoprotein</keyword>
<keyword evidence="5" id="KW-1185">Reference proteome</keyword>
<dbReference type="EMBL" id="CAJFCJ010000009">
    <property type="protein sequence ID" value="CAD5119288.1"/>
    <property type="molecule type" value="Genomic_DNA"/>
</dbReference>
<evidence type="ECO:0000256" key="3">
    <source>
        <dbReference type="ARBA" id="ARBA00023054"/>
    </source>
</evidence>
<gene>
    <name evidence="4" type="ORF">DGYR_LOCUS7556</name>
</gene>
<proteinExistence type="inferred from homology"/>